<evidence type="ECO:0000313" key="7">
    <source>
        <dbReference type="EMBL" id="MCM1992183.1"/>
    </source>
</evidence>
<gene>
    <name evidence="7" type="ORF">KDK92_20875</name>
</gene>
<reference evidence="7" key="1">
    <citation type="journal article" date="2021" name="mSystems">
        <title>Bacteria and Archaea Synergistically Convert Glycine Betaine to Biogenic Methane in the Formosa Cold Seep of the South China Sea.</title>
        <authorList>
            <person name="Li L."/>
            <person name="Zhang W."/>
            <person name="Zhang S."/>
            <person name="Song L."/>
            <person name="Sun Q."/>
            <person name="Zhang H."/>
            <person name="Xiang H."/>
            <person name="Dong X."/>
        </authorList>
    </citation>
    <scope>NUCLEOTIDE SEQUENCE</scope>
    <source>
        <strain evidence="7">ZWT</strain>
    </source>
</reference>
<dbReference type="GO" id="GO:0005886">
    <property type="term" value="C:plasma membrane"/>
    <property type="evidence" value="ECO:0007669"/>
    <property type="project" value="UniProtKB-SubCell"/>
</dbReference>
<sequence>MIKYLLQGFMLGLAYVAPIGMQNLYVINTAIDKSKLRAYQVALTTIFFDISLALACFFGVGALMEKLPILKLGVLLVGSIAVLYIGIQLIISKVDNHEKVDVNKSMIQVILTCFLITWANPQALIDGSLLLGGVKASLTPEAGSIFIIGVCIASMSWFLGLTTMVSIFKNSFNEKVIKIINVVCGVIIIYYGLKLGYSFVQAII</sequence>
<keyword evidence="2" id="KW-1003">Cell membrane</keyword>
<dbReference type="Pfam" id="PF01810">
    <property type="entry name" value="LysE"/>
    <property type="match status" value="1"/>
</dbReference>
<dbReference type="PANTHER" id="PTHR30086:SF20">
    <property type="entry name" value="ARGININE EXPORTER PROTEIN ARGO-RELATED"/>
    <property type="match status" value="1"/>
</dbReference>
<feature type="transmembrane region" description="Helical" evidence="6">
    <location>
        <begin position="72"/>
        <end position="94"/>
    </location>
</feature>
<evidence type="ECO:0000256" key="2">
    <source>
        <dbReference type="ARBA" id="ARBA00022475"/>
    </source>
</evidence>
<proteinExistence type="predicted"/>
<evidence type="ECO:0000256" key="5">
    <source>
        <dbReference type="ARBA" id="ARBA00023136"/>
    </source>
</evidence>
<dbReference type="RefSeq" id="WP_250861349.1">
    <property type="nucleotide sequence ID" value="NZ_JAGSOJ010000005.1"/>
</dbReference>
<comment type="subcellular location">
    <subcellularLocation>
        <location evidence="1">Cell membrane</location>
        <topology evidence="1">Multi-pass membrane protein</topology>
    </subcellularLocation>
</comment>
<feature type="transmembrane region" description="Helical" evidence="6">
    <location>
        <begin position="106"/>
        <end position="125"/>
    </location>
</feature>
<dbReference type="PANTHER" id="PTHR30086">
    <property type="entry name" value="ARGININE EXPORTER PROTEIN ARGO"/>
    <property type="match status" value="1"/>
</dbReference>
<accession>A0A9J6P632</accession>
<evidence type="ECO:0000256" key="4">
    <source>
        <dbReference type="ARBA" id="ARBA00022989"/>
    </source>
</evidence>
<keyword evidence="5 6" id="KW-0472">Membrane</keyword>
<evidence type="ECO:0000256" key="6">
    <source>
        <dbReference type="SAM" id="Phobius"/>
    </source>
</evidence>
<feature type="transmembrane region" description="Helical" evidence="6">
    <location>
        <begin position="38"/>
        <end position="60"/>
    </location>
</feature>
<keyword evidence="8" id="KW-1185">Reference proteome</keyword>
<protein>
    <submittedName>
        <fullName evidence="7">LysE family transporter</fullName>
    </submittedName>
</protein>
<evidence type="ECO:0000313" key="8">
    <source>
        <dbReference type="Proteomes" id="UP001056429"/>
    </source>
</evidence>
<reference evidence="7" key="2">
    <citation type="submission" date="2021-04" db="EMBL/GenBank/DDBJ databases">
        <authorList>
            <person name="Dong X."/>
        </authorList>
    </citation>
    <scope>NUCLEOTIDE SEQUENCE</scope>
    <source>
        <strain evidence="7">ZWT</strain>
    </source>
</reference>
<keyword evidence="3 6" id="KW-0812">Transmembrane</keyword>
<evidence type="ECO:0000256" key="3">
    <source>
        <dbReference type="ARBA" id="ARBA00022692"/>
    </source>
</evidence>
<feature type="transmembrane region" description="Helical" evidence="6">
    <location>
        <begin position="145"/>
        <end position="167"/>
    </location>
</feature>
<dbReference type="InterPro" id="IPR001123">
    <property type="entry name" value="LeuE-type"/>
</dbReference>
<organism evidence="7 8">
    <name type="scientific">Oceanirhabdus seepicola</name>
    <dbReference type="NCBI Taxonomy" id="2828781"/>
    <lineage>
        <taxon>Bacteria</taxon>
        <taxon>Bacillati</taxon>
        <taxon>Bacillota</taxon>
        <taxon>Clostridia</taxon>
        <taxon>Eubacteriales</taxon>
        <taxon>Clostridiaceae</taxon>
        <taxon>Oceanirhabdus</taxon>
    </lineage>
</organism>
<feature type="transmembrane region" description="Helical" evidence="6">
    <location>
        <begin position="6"/>
        <end position="26"/>
    </location>
</feature>
<dbReference type="EMBL" id="JAGSOJ010000005">
    <property type="protein sequence ID" value="MCM1992183.1"/>
    <property type="molecule type" value="Genomic_DNA"/>
</dbReference>
<evidence type="ECO:0000256" key="1">
    <source>
        <dbReference type="ARBA" id="ARBA00004651"/>
    </source>
</evidence>
<name>A0A9J6P632_9CLOT</name>
<dbReference type="Proteomes" id="UP001056429">
    <property type="component" value="Unassembled WGS sequence"/>
</dbReference>
<keyword evidence="4 6" id="KW-1133">Transmembrane helix</keyword>
<dbReference type="AlphaFoldDB" id="A0A9J6P632"/>
<dbReference type="GO" id="GO:0015171">
    <property type="term" value="F:amino acid transmembrane transporter activity"/>
    <property type="evidence" value="ECO:0007669"/>
    <property type="project" value="TreeGrafter"/>
</dbReference>
<comment type="caution">
    <text evidence="7">The sequence shown here is derived from an EMBL/GenBank/DDBJ whole genome shotgun (WGS) entry which is preliminary data.</text>
</comment>
<feature type="transmembrane region" description="Helical" evidence="6">
    <location>
        <begin position="179"/>
        <end position="200"/>
    </location>
</feature>